<evidence type="ECO:0000313" key="2">
    <source>
        <dbReference type="EMBL" id="TFY65745.1"/>
    </source>
</evidence>
<protein>
    <submittedName>
        <fullName evidence="2">Uncharacterized protein</fullName>
    </submittedName>
</protein>
<gene>
    <name evidence="2" type="ORF">EVG20_g5341</name>
</gene>
<organism evidence="2 3">
    <name type="scientific">Dentipellis fragilis</name>
    <dbReference type="NCBI Taxonomy" id="205917"/>
    <lineage>
        <taxon>Eukaryota</taxon>
        <taxon>Fungi</taxon>
        <taxon>Dikarya</taxon>
        <taxon>Basidiomycota</taxon>
        <taxon>Agaricomycotina</taxon>
        <taxon>Agaricomycetes</taxon>
        <taxon>Russulales</taxon>
        <taxon>Hericiaceae</taxon>
        <taxon>Dentipellis</taxon>
    </lineage>
</organism>
<proteinExistence type="predicted"/>
<accession>A0A4Y9YTM7</accession>
<keyword evidence="3" id="KW-1185">Reference proteome</keyword>
<evidence type="ECO:0000313" key="3">
    <source>
        <dbReference type="Proteomes" id="UP000298327"/>
    </source>
</evidence>
<sequence>MVAPISIPPTDAGVTFVAADLPPPAESTATSSSKTSTGSKILCSRNCFFLYWRAMPLELPESRPASERPPTQRELSQLISKMWRGVSPPSTAGASTAACRQSGPKRRKTSPISEAGSRGPSPPMSGASKQSSLGLPSNLLDRKQAVGKQLGMKQLGMQCGGPSKQRSKQKMHAGAVGTGPSTAASCEPAAAYGGLSAAFVQPQQAQAQPYEAWNSLQPNTFMLMCRQRVGSLWTPAKAQVIVLTVA</sequence>
<dbReference type="EMBL" id="SEOQ01000312">
    <property type="protein sequence ID" value="TFY65745.1"/>
    <property type="molecule type" value="Genomic_DNA"/>
</dbReference>
<dbReference type="Proteomes" id="UP000298327">
    <property type="component" value="Unassembled WGS sequence"/>
</dbReference>
<feature type="region of interest" description="Disordered" evidence="1">
    <location>
        <begin position="85"/>
        <end position="135"/>
    </location>
</feature>
<reference evidence="2 3" key="1">
    <citation type="submission" date="2019-02" db="EMBL/GenBank/DDBJ databases">
        <title>Genome sequencing of the rare red list fungi Dentipellis fragilis.</title>
        <authorList>
            <person name="Buettner E."/>
            <person name="Kellner H."/>
        </authorList>
    </citation>
    <scope>NUCLEOTIDE SEQUENCE [LARGE SCALE GENOMIC DNA]</scope>
    <source>
        <strain evidence="2 3">DSM 105465</strain>
    </source>
</reference>
<name>A0A4Y9YTM7_9AGAM</name>
<feature type="compositionally biased region" description="Low complexity" evidence="1">
    <location>
        <begin position="87"/>
        <end position="98"/>
    </location>
</feature>
<dbReference type="AlphaFoldDB" id="A0A4Y9YTM7"/>
<evidence type="ECO:0000256" key="1">
    <source>
        <dbReference type="SAM" id="MobiDB-lite"/>
    </source>
</evidence>
<comment type="caution">
    <text evidence="2">The sequence shown here is derived from an EMBL/GenBank/DDBJ whole genome shotgun (WGS) entry which is preliminary data.</text>
</comment>